<reference evidence="1 2" key="2">
    <citation type="submission" date="2018-11" db="EMBL/GenBank/DDBJ databases">
        <authorList>
            <consortium name="Pathogen Informatics"/>
        </authorList>
    </citation>
    <scope>NUCLEOTIDE SEQUENCE [LARGE SCALE GENOMIC DNA]</scope>
</reference>
<dbReference type="EMBL" id="UYSL01020087">
    <property type="protein sequence ID" value="VDL72665.1"/>
    <property type="molecule type" value="Genomic_DNA"/>
</dbReference>
<reference evidence="3" key="1">
    <citation type="submission" date="2016-04" db="UniProtKB">
        <authorList>
            <consortium name="WormBaseParasite"/>
        </authorList>
    </citation>
    <scope>IDENTIFICATION</scope>
</reference>
<dbReference type="AlphaFoldDB" id="A0A158QYV2"/>
<evidence type="ECO:0000313" key="2">
    <source>
        <dbReference type="Proteomes" id="UP000271162"/>
    </source>
</evidence>
<accession>A0A158QYV2</accession>
<evidence type="ECO:0000313" key="1">
    <source>
        <dbReference type="EMBL" id="VDL72665.1"/>
    </source>
</evidence>
<organism evidence="3">
    <name type="scientific">Nippostrongylus brasiliensis</name>
    <name type="common">Rat hookworm</name>
    <dbReference type="NCBI Taxonomy" id="27835"/>
    <lineage>
        <taxon>Eukaryota</taxon>
        <taxon>Metazoa</taxon>
        <taxon>Ecdysozoa</taxon>
        <taxon>Nematoda</taxon>
        <taxon>Chromadorea</taxon>
        <taxon>Rhabditida</taxon>
        <taxon>Rhabditina</taxon>
        <taxon>Rhabditomorpha</taxon>
        <taxon>Strongyloidea</taxon>
        <taxon>Heligmosomidae</taxon>
        <taxon>Nippostrongylus</taxon>
    </lineage>
</organism>
<keyword evidence="2" id="KW-1185">Reference proteome</keyword>
<sequence>MVFAFSTHHTFMNKILVLIASIHKYYPSKRILLYDSDVDDKGLLQKQLISIRNVQVLPSAIATKSLQPDALKSQMDALFMLDAVKRYKNVLWLTDDLEILSTNLDEVLNKSSSSVAVIGREYTTDIRKHGFIPYFPGTFSTRNYTLLLLRDGSESMLQWIVKCAAEPNRRCWNCRDVLGEQMDCMPSLIARLSLDIRAEYHMMPSNAVQHQRWQPTTSVPNMIFFNLDGKIANGARFGINAIEAKQRRTNRIQTHDPLNDKPLRYH</sequence>
<dbReference type="WBParaSite" id="NBR_0000907501-mRNA-1">
    <property type="protein sequence ID" value="NBR_0000907501-mRNA-1"/>
    <property type="gene ID" value="NBR_0000907501"/>
</dbReference>
<dbReference type="Proteomes" id="UP000271162">
    <property type="component" value="Unassembled WGS sequence"/>
</dbReference>
<proteinExistence type="predicted"/>
<evidence type="ECO:0000313" key="3">
    <source>
        <dbReference type="WBParaSite" id="NBR_0000907501-mRNA-1"/>
    </source>
</evidence>
<gene>
    <name evidence="1" type="ORF">NBR_LOCUS9076</name>
</gene>
<protein>
    <submittedName>
        <fullName evidence="3">Nucleotid_trans domain-containing protein</fullName>
    </submittedName>
</protein>
<name>A0A158QYV2_NIPBR</name>